<protein>
    <submittedName>
        <fullName evidence="3">Tape measure protein</fullName>
    </submittedName>
</protein>
<reference evidence="3 4" key="1">
    <citation type="submission" date="2014-07" db="EMBL/GenBank/DDBJ databases">
        <authorList>
            <person name="Barna A.M."/>
            <person name="Butterbrodt E.W."/>
            <person name="Cole K.D."/>
            <person name="Kelling B.L."/>
            <person name="Kponou M.-M.Y."/>
            <person name="Mack M.A."/>
            <person name="Mohn T.C."/>
            <person name="Neisius C."/>
            <person name="Nolting E.C."/>
            <person name="Pumper S.J."/>
            <person name="Schmidt M.E."/>
            <person name="Sirek E."/>
            <person name="Sorge E.L."/>
            <person name="Wilson R.K."/>
            <person name="Bonilla J.A."/>
            <person name="Klyczek K."/>
            <person name="Mogen K.L."/>
            <person name="Serrano M.G."/>
            <person name="Buck G."/>
            <person name="Lee V."/>
            <person name="Wang Y."/>
            <person name="Carvalho R."/>
            <person name="Voegtly L."/>
            <person name="Shi R."/>
            <person name="Duckworth R."/>
            <person name="Johnson A."/>
            <person name="Loviza R."/>
            <person name="Walstead R."/>
            <person name="Shah Z."/>
            <person name="Kiflezghi M."/>
            <person name="Wade K."/>
            <person name="Anders K.R."/>
            <person name="Braun M.A."/>
            <person name="Delesalle V.A."/>
            <person name="Hughes L.E."/>
            <person name="Ware V.C."/>
            <person name="Bradley K.W."/>
            <person name="Barker L.P."/>
            <person name="Asai D.J."/>
            <person name="Bowman C.A."/>
            <person name="Russell D.A."/>
            <person name="Pope W.H."/>
            <person name="Jacobs-Sera D."/>
            <person name="Hendrix R.W."/>
            <person name="Hatfull G.F."/>
        </authorList>
    </citation>
    <scope>NUCLEOTIDE SEQUENCE [LARGE SCALE GENOMIC DNA]</scope>
</reference>
<keyword evidence="1" id="KW-0175">Coiled coil</keyword>
<dbReference type="KEGG" id="vg:26625521"/>
<proteinExistence type="predicted"/>
<dbReference type="RefSeq" id="YP_009198452.1">
    <property type="nucleotide sequence ID" value="NC_028798.1"/>
</dbReference>
<evidence type="ECO:0000313" key="4">
    <source>
        <dbReference type="Proteomes" id="UP000029346"/>
    </source>
</evidence>
<dbReference type="OrthoDB" id="540at10239"/>
<evidence type="ECO:0000256" key="1">
    <source>
        <dbReference type="SAM" id="Coils"/>
    </source>
</evidence>
<feature type="coiled-coil region" evidence="1">
    <location>
        <begin position="861"/>
        <end position="918"/>
    </location>
</feature>
<dbReference type="Proteomes" id="UP000029346">
    <property type="component" value="Segment"/>
</dbReference>
<accession>A0A088FW87</accession>
<keyword evidence="2" id="KW-0472">Membrane</keyword>
<feature type="transmembrane region" description="Helical" evidence="2">
    <location>
        <begin position="281"/>
        <end position="302"/>
    </location>
</feature>
<keyword evidence="2" id="KW-1133">Transmembrane helix</keyword>
<evidence type="ECO:0000256" key="2">
    <source>
        <dbReference type="SAM" id="Phobius"/>
    </source>
</evidence>
<organism evidence="3 4">
    <name type="scientific">Mycobacterium phage MarQuardt</name>
    <dbReference type="NCBI Taxonomy" id="1527516"/>
    <lineage>
        <taxon>Viruses</taxon>
        <taxon>Duplodnaviria</taxon>
        <taxon>Heunggongvirae</taxon>
        <taxon>Uroviricota</taxon>
        <taxon>Caudoviricetes</taxon>
        <taxon>Microwolfvirus</taxon>
        <taxon>Microwolfvirus JHC117</taxon>
    </lineage>
</organism>
<sequence length="1008" mass="106875">MSGGAGGQEVGRISVRVVPNTDHFRRQLKTQLEAIEKSMRGEVGIGANLNSKAALAQFAAMMAAMRATAGRGVTVDVNTDRRAAQTLSLLRDGMKDWGRALNDGRLAVSNFRRELNQMTLAQQRERPLLNHTYAYLKSVNEMRRRGANYVREFTDALRTQQAWLRQQDKTLTANQARWKSWMMAIRDANVNATNGFRKFQQALRGMRSGGSGDGPGGLGSMSRLFSAFGDDAEKAGSQVEHVGKKFLGLTRMGWLVTGVFVAAAPAIGLVAGLLAGLPSLIGAFGAGVGAVALGMDGIKAAAEVLMPAFEQMKTAVSGVFEQGLKPQFEQILAMMPMLTTGMQGVAQGMVSMFQGVTDALASGAGPAQLENILANTKMFFEQLQPAANQFTQSFLTLASSGSDAFGYLSGSLNTFATQFNEMVNRVSQNGVMDGAMKGLSQTLDGVTNLFTRLMESGLQAMGQLGGPLNNFLTGIGDLAVALMPALTSLSGLIGNVLGSLGTALAPIVTALTPAFTTLADTLGSLLVPNLQTLGNILTPVATMIGTTLTTALQQIQPMIPGLVENFAQLGNTLVTNLAPHIPALATAMGQMAGSVIKLAPMLISQLVPAFIDLIPSVTQLLPHVVSLAEAFARMMPAILPLVSIIFSLVAAFAQAAATIGGVVLGAISSLIGVISEVITKVSEWVASFAQGASDIAAKAAELPGMVKSALGDLGSFLVESGKALIAGFARGIEAGIDLAVGAAQRVVGAVRNLFPFSPAKEGPFSGRGWVSYSGQSVGEAFADGMKSTQGSIVQTAKEIMQAAKEVFGDAANLAFNFNFGQMQSQMASLADTSQDLRKSMAGSVSGATSPNKIDAETRKEMDLLSVKKDELELERQRLQMEKNQTTDKAAKAALQQRIDELQMQKQQLELQRQQMDYQAKYTDQVSATGSEYDDLLNKTARMPYDFARATTDQFLSDVGISGDGALSQALKEGLKFGEQFIFNVGSMDEAVQGQQTIQNKKALQFDRR</sequence>
<keyword evidence="2" id="KW-0812">Transmembrane</keyword>
<dbReference type="GeneID" id="26625521"/>
<feature type="transmembrane region" description="Helical" evidence="2">
    <location>
        <begin position="254"/>
        <end position="275"/>
    </location>
</feature>
<gene>
    <name evidence="3" type="ORF">PBI_MARQUARDT_27</name>
</gene>
<evidence type="ECO:0000313" key="3">
    <source>
        <dbReference type="EMBL" id="AIM51077.1"/>
    </source>
</evidence>
<feature type="transmembrane region" description="Helical" evidence="2">
    <location>
        <begin position="641"/>
        <end position="667"/>
    </location>
</feature>
<name>A0A088FW87_9CAUD</name>
<dbReference type="EMBL" id="KM233454">
    <property type="protein sequence ID" value="AIM51077.1"/>
    <property type="molecule type" value="Genomic_DNA"/>
</dbReference>